<dbReference type="NCBIfam" id="NF005760">
    <property type="entry name" value="PRK07586.1"/>
    <property type="match status" value="1"/>
</dbReference>
<evidence type="ECO:0000259" key="3">
    <source>
        <dbReference type="Pfam" id="PF02775"/>
    </source>
</evidence>
<dbReference type="RefSeq" id="WP_354418312.1">
    <property type="nucleotide sequence ID" value="NZ_JBEPLM010000034.1"/>
</dbReference>
<evidence type="ECO:0000256" key="1">
    <source>
        <dbReference type="ARBA" id="ARBA00007812"/>
    </source>
</evidence>
<dbReference type="Pfam" id="PF02775">
    <property type="entry name" value="TPP_enzyme_C"/>
    <property type="match status" value="1"/>
</dbReference>
<name>A0ABV2I6M7_9HYPH</name>
<keyword evidence="5" id="KW-0808">Transferase</keyword>
<keyword evidence="6" id="KW-1185">Reference proteome</keyword>
<evidence type="ECO:0000313" key="5">
    <source>
        <dbReference type="EMBL" id="MET3597932.1"/>
    </source>
</evidence>
<feature type="domain" description="Thiamine pyrophosphate enzyme TPP-binding" evidence="3">
    <location>
        <begin position="381"/>
        <end position="511"/>
    </location>
</feature>
<reference evidence="5 6" key="1">
    <citation type="submission" date="2024-06" db="EMBL/GenBank/DDBJ databases">
        <title>Genomic Encyclopedia of Type Strains, Phase IV (KMG-IV): sequencing the most valuable type-strain genomes for metagenomic binning, comparative biology and taxonomic classification.</title>
        <authorList>
            <person name="Goeker M."/>
        </authorList>
    </citation>
    <scope>NUCLEOTIDE SEQUENCE [LARGE SCALE GENOMIC DNA]</scope>
    <source>
        <strain evidence="5 6">DSM 29846</strain>
    </source>
</reference>
<dbReference type="EMBL" id="JBEPLM010000034">
    <property type="protein sequence ID" value="MET3597932.1"/>
    <property type="molecule type" value="Genomic_DNA"/>
</dbReference>
<dbReference type="Gene3D" id="3.40.50.970">
    <property type="match status" value="2"/>
</dbReference>
<dbReference type="PANTHER" id="PTHR18968:SF86">
    <property type="entry name" value="ACETOLACTATE SYNTHASE LARGE SUBUNIT ILVX-RELATED"/>
    <property type="match status" value="1"/>
</dbReference>
<sequence length="514" mass="53444">MNGAEALVGTLIGGGIDTCFANPGTSEMHLVAALDRANSVRCVLGLFEGVVTGMADGYARIAGKPAATLLHLGPGLGNGVANLHNARKARTPMVNVVGEHATYHRGFNAPLTSDIEGLARPVSDWVETSRSAEELGADTARAIHEATSAPGRIATLIVPADAAWGENGAVARVTPGRGYGKPCTSAIERAAEILRSGARVALLLGGAALLEPALSIAARIAGHTGARLLGPTSAGRASVGAGLPMVERIPYPIALAREVLADVQHLILIGSDEPVAFFAYPRQPSKPLPKDANVHIAVNVAEDIAEGLAVLDELVGSAQAKPRLRPAIEADAPRGDLDLAKLATAVTRLLPENSILVDESITSSFVLLPRLREAAPHDFLQLTGGAIGIGLPLATGAAVAGPSRRVVCMQADGSGMYTPQALWTQAREKLDVVTVVLANRAYATLRGEFKSVGIDNPGPNALTMLDLANPELRWAELAQSMGVEARRVTTAEDLSSTFEAATRQKGPFLIEAMI</sequence>
<dbReference type="CDD" id="cd07035">
    <property type="entry name" value="TPP_PYR_POX_like"/>
    <property type="match status" value="1"/>
</dbReference>
<evidence type="ECO:0000256" key="2">
    <source>
        <dbReference type="ARBA" id="ARBA00023052"/>
    </source>
</evidence>
<dbReference type="SUPFAM" id="SSF52467">
    <property type="entry name" value="DHS-like NAD/FAD-binding domain"/>
    <property type="match status" value="1"/>
</dbReference>
<evidence type="ECO:0000259" key="4">
    <source>
        <dbReference type="Pfam" id="PF02776"/>
    </source>
</evidence>
<proteinExistence type="inferred from homology"/>
<dbReference type="CDD" id="cd02002">
    <property type="entry name" value="TPP_BFDC"/>
    <property type="match status" value="1"/>
</dbReference>
<dbReference type="InterPro" id="IPR012001">
    <property type="entry name" value="Thiamin_PyroP_enz_TPP-bd_dom"/>
</dbReference>
<dbReference type="PANTHER" id="PTHR18968">
    <property type="entry name" value="THIAMINE PYROPHOSPHATE ENZYMES"/>
    <property type="match status" value="1"/>
</dbReference>
<comment type="caution">
    <text evidence="5">The sequence shown here is derived from an EMBL/GenBank/DDBJ whole genome shotgun (WGS) entry which is preliminary data.</text>
</comment>
<organism evidence="5 6">
    <name type="scientific">Mesorhizobium shonense</name>
    <dbReference type="NCBI Taxonomy" id="1209948"/>
    <lineage>
        <taxon>Bacteria</taxon>
        <taxon>Pseudomonadati</taxon>
        <taxon>Pseudomonadota</taxon>
        <taxon>Alphaproteobacteria</taxon>
        <taxon>Hyphomicrobiales</taxon>
        <taxon>Phyllobacteriaceae</taxon>
        <taxon>Mesorhizobium</taxon>
    </lineage>
</organism>
<feature type="domain" description="Thiamine pyrophosphate enzyme N-terminal TPP-binding" evidence="4">
    <location>
        <begin position="1"/>
        <end position="106"/>
    </location>
</feature>
<dbReference type="InterPro" id="IPR011766">
    <property type="entry name" value="TPP_enzyme_TPP-bd"/>
</dbReference>
<dbReference type="Proteomes" id="UP001549036">
    <property type="component" value="Unassembled WGS sequence"/>
</dbReference>
<dbReference type="GO" id="GO:0003984">
    <property type="term" value="F:acetolactate synthase activity"/>
    <property type="evidence" value="ECO:0007669"/>
    <property type="project" value="UniProtKB-EC"/>
</dbReference>
<dbReference type="InterPro" id="IPR045229">
    <property type="entry name" value="TPP_enz"/>
</dbReference>
<dbReference type="InterPro" id="IPR029035">
    <property type="entry name" value="DHS-like_NAD/FAD-binding_dom"/>
</dbReference>
<dbReference type="SUPFAM" id="SSF52518">
    <property type="entry name" value="Thiamin diphosphate-binding fold (THDP-binding)"/>
    <property type="match status" value="2"/>
</dbReference>
<dbReference type="EC" id="2.2.1.6" evidence="5"/>
<accession>A0ABV2I6M7</accession>
<dbReference type="InterPro" id="IPR029061">
    <property type="entry name" value="THDP-binding"/>
</dbReference>
<evidence type="ECO:0000313" key="6">
    <source>
        <dbReference type="Proteomes" id="UP001549036"/>
    </source>
</evidence>
<protein>
    <submittedName>
        <fullName evidence="5">Acetolactate synthase-1/2/3 large subunit</fullName>
        <ecNumber evidence="5">2.2.1.6</ecNumber>
    </submittedName>
</protein>
<dbReference type="Pfam" id="PF02776">
    <property type="entry name" value="TPP_enzyme_N"/>
    <property type="match status" value="1"/>
</dbReference>
<keyword evidence="2" id="KW-0786">Thiamine pyrophosphate</keyword>
<gene>
    <name evidence="5" type="ORF">ABID26_007359</name>
</gene>
<comment type="similarity">
    <text evidence="1">Belongs to the TPP enzyme family.</text>
</comment>